<organism evidence="6 8">
    <name type="scientific">Marinobacter vinifirmus</name>
    <dbReference type="NCBI Taxonomy" id="355591"/>
    <lineage>
        <taxon>Bacteria</taxon>
        <taxon>Pseudomonadati</taxon>
        <taxon>Pseudomonadota</taxon>
        <taxon>Gammaproteobacteria</taxon>
        <taxon>Pseudomonadales</taxon>
        <taxon>Marinobacteraceae</taxon>
        <taxon>Marinobacter</taxon>
    </lineage>
</organism>
<accession>A0A259W051</accession>
<dbReference type="FunFam" id="2.120.10.30:FF:000066">
    <property type="entry name" value="ABC transporter permease protein"/>
    <property type="match status" value="1"/>
</dbReference>
<dbReference type="InterPro" id="IPR011042">
    <property type="entry name" value="6-blade_b-propeller_TolB-like"/>
</dbReference>
<name>A0A259W051_9GAMM</name>
<dbReference type="Proteomes" id="UP000216984">
    <property type="component" value="Unassembled WGS sequence"/>
</dbReference>
<dbReference type="SUPFAM" id="SSF63829">
    <property type="entry name" value="Calcium-dependent phosphotriesterase"/>
    <property type="match status" value="1"/>
</dbReference>
<keyword evidence="3" id="KW-0325">Glycoprotein</keyword>
<dbReference type="Pfam" id="PF03088">
    <property type="entry name" value="Str_synth"/>
    <property type="match status" value="1"/>
</dbReference>
<dbReference type="AlphaFoldDB" id="A0A259W051"/>
<dbReference type="EMBL" id="NEFY01000007">
    <property type="protein sequence ID" value="OZC35838.1"/>
    <property type="molecule type" value="Genomic_DNA"/>
</dbReference>
<evidence type="ECO:0000259" key="4">
    <source>
        <dbReference type="Pfam" id="PF03088"/>
    </source>
</evidence>
<dbReference type="RefSeq" id="WP_094625279.1">
    <property type="nucleotide sequence ID" value="NZ_NEFY01000007.1"/>
</dbReference>
<protein>
    <submittedName>
        <fullName evidence="5 6">Gluconolactonase</fullName>
    </submittedName>
</protein>
<dbReference type="Proteomes" id="UP000319142">
    <property type="component" value="Unassembled WGS sequence"/>
</dbReference>
<dbReference type="EMBL" id="VMRX01000014">
    <property type="protein sequence ID" value="TVT34375.1"/>
    <property type="molecule type" value="Genomic_DNA"/>
</dbReference>
<dbReference type="InterPro" id="IPR018119">
    <property type="entry name" value="Strictosidine_synth_cons-reg"/>
</dbReference>
<reference evidence="6 8" key="2">
    <citation type="submission" date="2019-07" db="EMBL/GenBank/DDBJ databases">
        <title>The pathways for chlorine oxyanion respiration interact through the shared metabolite chlorate.</title>
        <authorList>
            <person name="Barnum T.P."/>
            <person name="Cheng Y."/>
            <person name="Hill K.A."/>
            <person name="Lucas L.N."/>
            <person name="Carlson H.K."/>
            <person name="Coates J.D."/>
        </authorList>
    </citation>
    <scope>NUCLEOTIDE SEQUENCE [LARGE SCALE GENOMIC DNA]</scope>
    <source>
        <strain evidence="6">UCB</strain>
    </source>
</reference>
<dbReference type="Pfam" id="PF20067">
    <property type="entry name" value="SSL_N"/>
    <property type="match status" value="1"/>
</dbReference>
<evidence type="ECO:0000313" key="7">
    <source>
        <dbReference type="Proteomes" id="UP000216984"/>
    </source>
</evidence>
<reference evidence="5 7" key="1">
    <citation type="submission" date="2017-06" db="EMBL/GenBank/DDBJ databases">
        <title>Draft genome sequence of the halophilic bacterium Marinobacter vinifirmus FB1.</title>
        <authorList>
            <person name="Stepanov V.G."/>
            <person name="Roberts D.J."/>
            <person name="Fox G.E."/>
        </authorList>
    </citation>
    <scope>NUCLEOTIDE SEQUENCE [LARGE SCALE GENOMIC DNA]</scope>
    <source>
        <strain evidence="5 7">FB1</strain>
    </source>
</reference>
<keyword evidence="7" id="KW-1185">Reference proteome</keyword>
<dbReference type="GO" id="GO:0012505">
    <property type="term" value="C:endomembrane system"/>
    <property type="evidence" value="ECO:0007669"/>
    <property type="project" value="TreeGrafter"/>
</dbReference>
<evidence type="ECO:0000256" key="2">
    <source>
        <dbReference type="ARBA" id="ARBA00022553"/>
    </source>
</evidence>
<evidence type="ECO:0000256" key="3">
    <source>
        <dbReference type="ARBA" id="ARBA00023180"/>
    </source>
</evidence>
<keyword evidence="2" id="KW-0597">Phosphoprotein</keyword>
<gene>
    <name evidence="5" type="ORF">B9Q17_12215</name>
    <name evidence="6" type="ORF">FHK81_06640</name>
</gene>
<evidence type="ECO:0000256" key="1">
    <source>
        <dbReference type="ARBA" id="ARBA00009191"/>
    </source>
</evidence>
<dbReference type="GO" id="GO:0016787">
    <property type="term" value="F:hydrolase activity"/>
    <property type="evidence" value="ECO:0007669"/>
    <property type="project" value="TreeGrafter"/>
</dbReference>
<feature type="domain" description="Strictosidine synthase conserved region" evidence="4">
    <location>
        <begin position="147"/>
        <end position="233"/>
    </location>
</feature>
<dbReference type="PANTHER" id="PTHR10426">
    <property type="entry name" value="STRICTOSIDINE SYNTHASE-RELATED"/>
    <property type="match status" value="1"/>
</dbReference>
<dbReference type="PANTHER" id="PTHR10426:SF88">
    <property type="entry name" value="ADIPOCYTE PLASMA MEMBRANE-ASSOCIATED PROTEIN HEMOMUCIN-RELATED"/>
    <property type="match status" value="1"/>
</dbReference>
<sequence>MKWLLAAILVLFVLVGSFLLTPSPVDSKAWEPPEPPALTGILAPNNQLRQADLLARGQVYGPEDTTVDANGVLYTGTQDGKIVRVFPDGRVETWLQTEGRPLGMVFDRQGNLIVADAWKGLLSIAPDGEITVLTREAEGTPFRFTDDVVVATDGRIYFTDASSRFRQPDYILDLLEMRPHGRLLRYNPKTRRTEVLLRNLYFANGVAVSPDGDYLLVNETWKYRILKYWINGPKAGRTEVFADNLPGFPDNLAVDEQGRYWVAFPTLRNPQVDAMHRRPWMKNLVARLPAGFQPEPEEYGLVVAFDDRGRMLTSLHDTTGSHLQEITSVNPHNGFLYFGSLHNDRIGRLPLQAISGLGEQP</sequence>
<proteinExistence type="inferred from homology"/>
<comment type="caution">
    <text evidence="6">The sequence shown here is derived from an EMBL/GenBank/DDBJ whole genome shotgun (WGS) entry which is preliminary data.</text>
</comment>
<evidence type="ECO:0000313" key="8">
    <source>
        <dbReference type="Proteomes" id="UP000319142"/>
    </source>
</evidence>
<comment type="similarity">
    <text evidence="1">Belongs to the strictosidine synthase family.</text>
</comment>
<evidence type="ECO:0000313" key="6">
    <source>
        <dbReference type="EMBL" id="TVT34375.1"/>
    </source>
</evidence>
<evidence type="ECO:0000313" key="5">
    <source>
        <dbReference type="EMBL" id="OZC35838.1"/>
    </source>
</evidence>
<dbReference type="Gene3D" id="2.120.10.30">
    <property type="entry name" value="TolB, C-terminal domain"/>
    <property type="match status" value="1"/>
</dbReference>